<evidence type="ECO:0000313" key="2">
    <source>
        <dbReference type="EMBL" id="KAJ6725794.1"/>
    </source>
</evidence>
<proteinExistence type="predicted"/>
<dbReference type="Gene3D" id="1.20.1050.10">
    <property type="match status" value="1"/>
</dbReference>
<dbReference type="InterPro" id="IPR036282">
    <property type="entry name" value="Glutathione-S-Trfase_C_sf"/>
</dbReference>
<protein>
    <submittedName>
        <fullName evidence="2">Uncharacterized protein</fullName>
    </submittedName>
</protein>
<keyword evidence="1" id="KW-0472">Membrane</keyword>
<gene>
    <name evidence="2" type="ORF">OIU79_004032</name>
</gene>
<keyword evidence="3" id="KW-1185">Reference proteome</keyword>
<reference evidence="2" key="1">
    <citation type="submission" date="2022-11" db="EMBL/GenBank/DDBJ databases">
        <authorList>
            <person name="Hyden B.L."/>
            <person name="Feng K."/>
            <person name="Yates T."/>
            <person name="Jawdy S."/>
            <person name="Smart L.B."/>
            <person name="Muchero W."/>
        </authorList>
    </citation>
    <scope>NUCLEOTIDE SEQUENCE</scope>
    <source>
        <tissue evidence="2">Shoot tip</tissue>
    </source>
</reference>
<dbReference type="Proteomes" id="UP001151532">
    <property type="component" value="Chromosome 8"/>
</dbReference>
<reference evidence="2" key="2">
    <citation type="journal article" date="2023" name="Int. J. Mol. Sci.">
        <title>De Novo Assembly and Annotation of 11 Diverse Shrub Willow (Salix) Genomes Reveals Novel Gene Organization in Sex-Linked Regions.</title>
        <authorList>
            <person name="Hyden B."/>
            <person name="Feng K."/>
            <person name="Yates T.B."/>
            <person name="Jawdy S."/>
            <person name="Cereghino C."/>
            <person name="Smart L.B."/>
            <person name="Muchero W."/>
        </authorList>
    </citation>
    <scope>NUCLEOTIDE SEQUENCE</scope>
    <source>
        <tissue evidence="2">Shoot tip</tissue>
    </source>
</reference>
<evidence type="ECO:0000256" key="1">
    <source>
        <dbReference type="SAM" id="Phobius"/>
    </source>
</evidence>
<dbReference type="SUPFAM" id="SSF47616">
    <property type="entry name" value="GST C-terminal domain-like"/>
    <property type="match status" value="1"/>
</dbReference>
<feature type="transmembrane region" description="Helical" evidence="1">
    <location>
        <begin position="12"/>
        <end position="30"/>
    </location>
</feature>
<accession>A0A9Q0U984</accession>
<evidence type="ECO:0000313" key="3">
    <source>
        <dbReference type="Proteomes" id="UP001151532"/>
    </source>
</evidence>
<comment type="caution">
    <text evidence="2">The sequence shown here is derived from an EMBL/GenBank/DDBJ whole genome shotgun (WGS) entry which is preliminary data.</text>
</comment>
<dbReference type="AlphaFoldDB" id="A0A9Q0U984"/>
<keyword evidence="1" id="KW-1133">Transmembrane helix</keyword>
<organism evidence="2 3">
    <name type="scientific">Salix purpurea</name>
    <name type="common">Purple osier willow</name>
    <dbReference type="NCBI Taxonomy" id="77065"/>
    <lineage>
        <taxon>Eukaryota</taxon>
        <taxon>Viridiplantae</taxon>
        <taxon>Streptophyta</taxon>
        <taxon>Embryophyta</taxon>
        <taxon>Tracheophyta</taxon>
        <taxon>Spermatophyta</taxon>
        <taxon>Magnoliopsida</taxon>
        <taxon>eudicotyledons</taxon>
        <taxon>Gunneridae</taxon>
        <taxon>Pentapetalae</taxon>
        <taxon>rosids</taxon>
        <taxon>fabids</taxon>
        <taxon>Malpighiales</taxon>
        <taxon>Salicaceae</taxon>
        <taxon>Saliceae</taxon>
        <taxon>Salix</taxon>
    </lineage>
</organism>
<dbReference type="EMBL" id="JAPFFK010000013">
    <property type="protein sequence ID" value="KAJ6725794.1"/>
    <property type="molecule type" value="Genomic_DNA"/>
</dbReference>
<keyword evidence="1" id="KW-0812">Transmembrane</keyword>
<dbReference type="OrthoDB" id="1745445at2759"/>
<name>A0A9Q0U984_SALPP</name>
<sequence length="79" mass="9146">MTLTRELRLVSGSIFPTISVLHFAWQIFLARGEELEKKMKETVDLLQTVEEHGLGEKKFFSGEKQLLVQLITGWKSLKR</sequence>